<dbReference type="InParanoid" id="M0LNX0"/>
<dbReference type="RefSeq" id="WP_007140885.1">
    <property type="nucleotide sequence ID" value="NZ_AOLZ01000028.1"/>
</dbReference>
<name>M0LNX0_NATLA</name>
<dbReference type="AlphaFoldDB" id="M0LNX0"/>
<feature type="region of interest" description="Disordered" evidence="1">
    <location>
        <begin position="160"/>
        <end position="184"/>
    </location>
</feature>
<protein>
    <recommendedName>
        <fullName evidence="4">Exonuclease</fullName>
    </recommendedName>
</protein>
<dbReference type="Proteomes" id="UP000011555">
    <property type="component" value="Unassembled WGS sequence"/>
</dbReference>
<dbReference type="PATRIC" id="fig|358396.7.peg.1164"/>
<evidence type="ECO:0000313" key="3">
    <source>
        <dbReference type="Proteomes" id="UP000011555"/>
    </source>
</evidence>
<organism evidence="2 3">
    <name type="scientific">Natronobacterium lacisalsi AJ5</name>
    <dbReference type="NCBI Taxonomy" id="358396"/>
    <lineage>
        <taxon>Archaea</taxon>
        <taxon>Methanobacteriati</taxon>
        <taxon>Methanobacteriota</taxon>
        <taxon>Stenosarchaea group</taxon>
        <taxon>Halobacteria</taxon>
        <taxon>Halobacteriales</taxon>
        <taxon>Natrialbaceae</taxon>
        <taxon>Natronobacterium</taxon>
    </lineage>
</organism>
<gene>
    <name evidence="2" type="ORF">C445_05738</name>
</gene>
<reference evidence="2 3" key="1">
    <citation type="journal article" date="2014" name="PLoS Genet.">
        <title>Phylogenetically driven sequencing of extremely halophilic archaea reveals strategies for static and dynamic osmo-response.</title>
        <authorList>
            <person name="Becker E.A."/>
            <person name="Seitzer P.M."/>
            <person name="Tritt A."/>
            <person name="Larsen D."/>
            <person name="Krusor M."/>
            <person name="Yao A.I."/>
            <person name="Wu D."/>
            <person name="Madern D."/>
            <person name="Eisen J.A."/>
            <person name="Darling A.E."/>
            <person name="Facciotti M.T."/>
        </authorList>
    </citation>
    <scope>NUCLEOTIDE SEQUENCE [LARGE SCALE GENOMIC DNA]</scope>
    <source>
        <strain evidence="2 3">AJ5</strain>
    </source>
</reference>
<sequence>MATEGRSTDATNAAPGLESAAFVRLVTRADGDALAASGIVARALADRGTPFQVTVGRTVSERTKRATRTDEADARDAVDDDSDDLTMVVGAVDGDATRLDEPDRPATLAAVDRVRELGATPDPVLALAGLVAAGVEPGAGESEWVLEAARKRDLVDRRPGVAVPTADPADGIAHSTRLRGPWSGDPDAVRGALADAGVAVEADGTEPALESDDHRTIASVVALDAVGDEGATETAADAVRRGLKPYATPGDAPFATVGGYADVLEATARSDPGTGVALALGHDAREPALSAWREYGRRAHEALEGASTGRYDGLFVVGIGQGDGPVEAVARLAADYRSPEPTVLAIAESDGSGEAALVTRGEGPLGSTLERLARELRGESAAEDAVEYDVGTRRGYLRYDGLEESTVIAAAREVL</sequence>
<keyword evidence="3" id="KW-1185">Reference proteome</keyword>
<proteinExistence type="predicted"/>
<comment type="caution">
    <text evidence="2">The sequence shown here is derived from an EMBL/GenBank/DDBJ whole genome shotgun (WGS) entry which is preliminary data.</text>
</comment>
<evidence type="ECO:0000256" key="1">
    <source>
        <dbReference type="SAM" id="MobiDB-lite"/>
    </source>
</evidence>
<evidence type="ECO:0008006" key="4">
    <source>
        <dbReference type="Google" id="ProtNLM"/>
    </source>
</evidence>
<accession>M0LNX0</accession>
<dbReference type="EMBL" id="AOLZ01000028">
    <property type="protein sequence ID" value="EMA35196.1"/>
    <property type="molecule type" value="Genomic_DNA"/>
</dbReference>
<evidence type="ECO:0000313" key="2">
    <source>
        <dbReference type="EMBL" id="EMA35196.1"/>
    </source>
</evidence>
<dbReference type="eggNOG" id="arCOG00428">
    <property type="taxonomic scope" value="Archaea"/>
</dbReference>